<dbReference type="GO" id="GO:0016787">
    <property type="term" value="F:hydrolase activity"/>
    <property type="evidence" value="ECO:0007669"/>
    <property type="project" value="UniProtKB-KW"/>
</dbReference>
<gene>
    <name evidence="1" type="ORF">IW245_000705</name>
</gene>
<protein>
    <submittedName>
        <fullName evidence="1">Putative metal-dependent hydrolase</fullName>
    </submittedName>
</protein>
<organism evidence="1 2">
    <name type="scientific">Longispora fulva</name>
    <dbReference type="NCBI Taxonomy" id="619741"/>
    <lineage>
        <taxon>Bacteria</taxon>
        <taxon>Bacillati</taxon>
        <taxon>Actinomycetota</taxon>
        <taxon>Actinomycetes</taxon>
        <taxon>Micromonosporales</taxon>
        <taxon>Micromonosporaceae</taxon>
        <taxon>Longispora</taxon>
    </lineage>
</organism>
<evidence type="ECO:0000313" key="2">
    <source>
        <dbReference type="Proteomes" id="UP000622552"/>
    </source>
</evidence>
<name>A0A8J7KIQ3_9ACTN</name>
<proteinExistence type="predicted"/>
<dbReference type="Proteomes" id="UP000622552">
    <property type="component" value="Unassembled WGS sequence"/>
</dbReference>
<sequence>MMPAQHADLGAVYTTVLEEVDAAACAFDDSDWAQLAGAADRLAEAAAQLRDMADVAYDRGVDGRSAKEVYADLAEHELLGDLAEFLHPTLATAHGTAGHNRLAVLLEEIRPKLKPGTP</sequence>
<keyword evidence="1" id="KW-0378">Hydrolase</keyword>
<dbReference type="AlphaFoldDB" id="A0A8J7KIQ3"/>
<dbReference type="EMBL" id="JADOUF010000001">
    <property type="protein sequence ID" value="MBG6134511.1"/>
    <property type="molecule type" value="Genomic_DNA"/>
</dbReference>
<comment type="caution">
    <text evidence="1">The sequence shown here is derived from an EMBL/GenBank/DDBJ whole genome shotgun (WGS) entry which is preliminary data.</text>
</comment>
<dbReference type="RefSeq" id="WP_197001741.1">
    <property type="nucleotide sequence ID" value="NZ_JADOUF010000001.1"/>
</dbReference>
<keyword evidence="2" id="KW-1185">Reference proteome</keyword>
<accession>A0A8J7KIQ3</accession>
<evidence type="ECO:0000313" key="1">
    <source>
        <dbReference type="EMBL" id="MBG6134511.1"/>
    </source>
</evidence>
<reference evidence="1" key="1">
    <citation type="submission" date="2020-11" db="EMBL/GenBank/DDBJ databases">
        <title>Sequencing the genomes of 1000 actinobacteria strains.</title>
        <authorList>
            <person name="Klenk H.-P."/>
        </authorList>
    </citation>
    <scope>NUCLEOTIDE SEQUENCE</scope>
    <source>
        <strain evidence="1">DSM 45356</strain>
    </source>
</reference>